<keyword evidence="5" id="KW-1185">Reference proteome</keyword>
<feature type="chain" id="PRO_5006867367" description="Armadillo-type fold" evidence="3">
    <location>
        <begin position="17"/>
        <end position="361"/>
    </location>
</feature>
<dbReference type="Proteomes" id="UP000054937">
    <property type="component" value="Unassembled WGS sequence"/>
</dbReference>
<protein>
    <recommendedName>
        <fullName evidence="6">Armadillo-type fold</fullName>
    </recommendedName>
</protein>
<evidence type="ECO:0000256" key="1">
    <source>
        <dbReference type="SAM" id="Coils"/>
    </source>
</evidence>
<proteinExistence type="predicted"/>
<dbReference type="InParanoid" id="A0A0V0Q993"/>
<feature type="coiled-coil region" evidence="1">
    <location>
        <begin position="73"/>
        <end position="113"/>
    </location>
</feature>
<comment type="caution">
    <text evidence="4">The sequence shown here is derived from an EMBL/GenBank/DDBJ whole genome shotgun (WGS) entry which is preliminary data.</text>
</comment>
<gene>
    <name evidence="4" type="ORF">PPERSA_03893</name>
</gene>
<evidence type="ECO:0000313" key="4">
    <source>
        <dbReference type="EMBL" id="KRW98758.1"/>
    </source>
</evidence>
<organism evidence="4 5">
    <name type="scientific">Pseudocohnilembus persalinus</name>
    <name type="common">Ciliate</name>
    <dbReference type="NCBI Taxonomy" id="266149"/>
    <lineage>
        <taxon>Eukaryota</taxon>
        <taxon>Sar</taxon>
        <taxon>Alveolata</taxon>
        <taxon>Ciliophora</taxon>
        <taxon>Intramacronucleata</taxon>
        <taxon>Oligohymenophorea</taxon>
        <taxon>Scuticociliatia</taxon>
        <taxon>Philasterida</taxon>
        <taxon>Pseudocohnilembidae</taxon>
        <taxon>Pseudocohnilembus</taxon>
    </lineage>
</organism>
<feature type="signal peptide" evidence="3">
    <location>
        <begin position="1"/>
        <end position="16"/>
    </location>
</feature>
<feature type="region of interest" description="Disordered" evidence="2">
    <location>
        <begin position="168"/>
        <end position="224"/>
    </location>
</feature>
<evidence type="ECO:0000313" key="5">
    <source>
        <dbReference type="Proteomes" id="UP000054937"/>
    </source>
</evidence>
<name>A0A0V0Q993_PSEPJ</name>
<accession>A0A0V0Q993</accession>
<evidence type="ECO:0000256" key="2">
    <source>
        <dbReference type="SAM" id="MobiDB-lite"/>
    </source>
</evidence>
<evidence type="ECO:0008006" key="6">
    <source>
        <dbReference type="Google" id="ProtNLM"/>
    </source>
</evidence>
<dbReference type="AlphaFoldDB" id="A0A0V0Q993"/>
<keyword evidence="1" id="KW-0175">Coiled coil</keyword>
<evidence type="ECO:0000256" key="3">
    <source>
        <dbReference type="SAM" id="SignalP"/>
    </source>
</evidence>
<sequence length="361" mass="42766">MGFLNLIFSLIKLCQGSEESKIEFSDLLVLIKSLIPNLISHYHISNTITDSFNENNSVQMKNQNNDNDLYSDTDSIGKQIKNLRKENDQNEQNQQYQEQLEEQKQIQSKLEAILVCYFNYFNKEIQEKHRYNIDNLQNQDFIEKFNTFTLQYKDNLKSEIDQNTYNKLPQQQQKQQQQQENISQNNSAQKQNINQNQQQQQQYQDQPQLQQQQSQQHMESKEKSIKQINAKNIQDVYLGLFKIYQANMNQFSHIQQKDFLRTIQILAGADYSYEDLEQGQFKQFQIQELWILQERISQNCLEKLLFGVYTIMMTCPILKKDAQFCLQALLTKSASECQIKTASMAQSIFELVEDEFDEIFQ</sequence>
<reference evidence="4 5" key="1">
    <citation type="journal article" date="2015" name="Sci. Rep.">
        <title>Genome of the facultative scuticociliatosis pathogen Pseudocohnilembus persalinus provides insight into its virulence through horizontal gene transfer.</title>
        <authorList>
            <person name="Xiong J."/>
            <person name="Wang G."/>
            <person name="Cheng J."/>
            <person name="Tian M."/>
            <person name="Pan X."/>
            <person name="Warren A."/>
            <person name="Jiang C."/>
            <person name="Yuan D."/>
            <person name="Miao W."/>
        </authorList>
    </citation>
    <scope>NUCLEOTIDE SEQUENCE [LARGE SCALE GENOMIC DNA]</scope>
    <source>
        <strain evidence="4">36N120E</strain>
    </source>
</reference>
<feature type="compositionally biased region" description="Low complexity" evidence="2">
    <location>
        <begin position="170"/>
        <end position="216"/>
    </location>
</feature>
<dbReference type="EMBL" id="LDAU01000231">
    <property type="protein sequence ID" value="KRW98758.1"/>
    <property type="molecule type" value="Genomic_DNA"/>
</dbReference>
<keyword evidence="3" id="KW-0732">Signal</keyword>